<organism evidence="1 2">
    <name type="scientific">Microbulbifer rhizosphaerae</name>
    <dbReference type="NCBI Taxonomy" id="1562603"/>
    <lineage>
        <taxon>Bacteria</taxon>
        <taxon>Pseudomonadati</taxon>
        <taxon>Pseudomonadota</taxon>
        <taxon>Gammaproteobacteria</taxon>
        <taxon>Cellvibrionales</taxon>
        <taxon>Microbulbiferaceae</taxon>
        <taxon>Microbulbifer</taxon>
    </lineage>
</organism>
<dbReference type="Proteomes" id="UP000535937">
    <property type="component" value="Unassembled WGS sequence"/>
</dbReference>
<proteinExistence type="predicted"/>
<reference evidence="1 2" key="1">
    <citation type="submission" date="2020-08" db="EMBL/GenBank/DDBJ databases">
        <title>Genomic Encyclopedia of Type Strains, Phase III (KMG-III): the genomes of soil and plant-associated and newly described type strains.</title>
        <authorList>
            <person name="Whitman W."/>
        </authorList>
    </citation>
    <scope>NUCLEOTIDE SEQUENCE [LARGE SCALE GENOMIC DNA]</scope>
    <source>
        <strain evidence="1 2">CECT 8799</strain>
    </source>
</reference>
<sequence length="304" mass="35306">MIKKQCPTFSHNSMSRPSKENMNYLAGMIFLIVTLAANAAGPSFDCNLARSKAEKEICSQSHLSSLDQEISELYFYGMKVLSAEKREILKANQKEWLRGREKPFPNLSTYMEIRIKELQTFIAGPTLQLPEYSPAHAFDFEFHGDIEEDFLPELLIQYLNQIAEDFLVNGERFSDRYSGISIDDFNRIKPMRVYYGPARLHGVESGGDMYCPQFWELYISLDAKWRYLREYFDSNGQKVEMPSSELQEADLNKCTTFGGTSKLVFWTNSEEARHKGEVNGMHFIEYIYDRNENTLVEMTRYTTH</sequence>
<evidence type="ECO:0000313" key="2">
    <source>
        <dbReference type="Proteomes" id="UP000535937"/>
    </source>
</evidence>
<evidence type="ECO:0008006" key="3">
    <source>
        <dbReference type="Google" id="ProtNLM"/>
    </source>
</evidence>
<dbReference type="AlphaFoldDB" id="A0A7W4ZC80"/>
<gene>
    <name evidence="1" type="ORF">FHS09_004017</name>
</gene>
<dbReference type="RefSeq" id="WP_183463095.1">
    <property type="nucleotide sequence ID" value="NZ_JACHWZ010000025.1"/>
</dbReference>
<accession>A0A7W4ZC80</accession>
<comment type="caution">
    <text evidence="1">The sequence shown here is derived from an EMBL/GenBank/DDBJ whole genome shotgun (WGS) entry which is preliminary data.</text>
</comment>
<name>A0A7W4ZC80_9GAMM</name>
<protein>
    <recommendedName>
        <fullName evidence="3">Lysozyme inhibitor LprI N-terminal domain-containing protein</fullName>
    </recommendedName>
</protein>
<evidence type="ECO:0000313" key="1">
    <source>
        <dbReference type="EMBL" id="MBB3063164.1"/>
    </source>
</evidence>
<keyword evidence="2" id="KW-1185">Reference proteome</keyword>
<dbReference type="EMBL" id="JACHWZ010000025">
    <property type="protein sequence ID" value="MBB3063164.1"/>
    <property type="molecule type" value="Genomic_DNA"/>
</dbReference>